<evidence type="ECO:0000259" key="1">
    <source>
        <dbReference type="Pfam" id="PF12969"/>
    </source>
</evidence>
<accession>A0A6P0UF01</accession>
<comment type="caution">
    <text evidence="2">The sequence shown here is derived from an EMBL/GenBank/DDBJ whole genome shotgun (WGS) entry which is preliminary data.</text>
</comment>
<proteinExistence type="predicted"/>
<dbReference type="Pfam" id="PF12969">
    <property type="entry name" value="DUF3857"/>
    <property type="match status" value="1"/>
</dbReference>
<dbReference type="AlphaFoldDB" id="A0A6P0UF01"/>
<evidence type="ECO:0000313" key="3">
    <source>
        <dbReference type="Proteomes" id="UP000468443"/>
    </source>
</evidence>
<protein>
    <submittedName>
        <fullName evidence="2">DUF3857 domain-containing protein</fullName>
    </submittedName>
</protein>
<dbReference type="Gene3D" id="2.60.40.3140">
    <property type="match status" value="1"/>
</dbReference>
<gene>
    <name evidence="2" type="ORF">GWK09_13725</name>
</gene>
<dbReference type="EMBL" id="JAABOP010000005">
    <property type="protein sequence ID" value="NER11587.1"/>
    <property type="molecule type" value="Genomic_DNA"/>
</dbReference>
<dbReference type="Proteomes" id="UP000468443">
    <property type="component" value="Unassembled WGS sequence"/>
</dbReference>
<reference evidence="2 3" key="1">
    <citation type="submission" date="2020-01" db="EMBL/GenBank/DDBJ databases">
        <title>Muriicola jejuensis KCTC 22299.</title>
        <authorList>
            <person name="Wang G."/>
        </authorList>
    </citation>
    <scope>NUCLEOTIDE SEQUENCE [LARGE SCALE GENOMIC DNA]</scope>
    <source>
        <strain evidence="2 3">KCTC 22299</strain>
    </source>
</reference>
<feature type="domain" description="DUF3857" evidence="1">
    <location>
        <begin position="61"/>
        <end position="200"/>
    </location>
</feature>
<evidence type="ECO:0000313" key="2">
    <source>
        <dbReference type="EMBL" id="NER11587.1"/>
    </source>
</evidence>
<dbReference type="RefSeq" id="WP_163694040.1">
    <property type="nucleotide sequence ID" value="NZ_FXTW01000003.1"/>
</dbReference>
<keyword evidence="3" id="KW-1185">Reference proteome</keyword>
<name>A0A6P0UF01_9FLAO</name>
<organism evidence="2 3">
    <name type="scientific">Muriicola jejuensis</name>
    <dbReference type="NCBI Taxonomy" id="504488"/>
    <lineage>
        <taxon>Bacteria</taxon>
        <taxon>Pseudomonadati</taxon>
        <taxon>Bacteroidota</taxon>
        <taxon>Flavobacteriia</taxon>
        <taxon>Flavobacteriales</taxon>
        <taxon>Flavobacteriaceae</taxon>
        <taxon>Muriicola</taxon>
    </lineage>
</organism>
<dbReference type="InterPro" id="IPR024618">
    <property type="entry name" value="DUF3857"/>
</dbReference>
<sequence>MKIALRISILFLTELMLGQSVPFYESYSWEEYPKYEVKDLTSEIKSLREKFVIEFFYTEDGSLTEYYLEHKALWLNSDDKIEDYNKIYLPYSSNSELIVNKARVINRNGKTIELDSSKIFVAKDEETGKNYKYFAFEGVEKGSIIEYYYVEKKYPVYKGTAFRLQGSYDKENVMFDLLSPENLFFEFKSYNGLPEVEKDTLVKGKLNWKLRIKEISGLEEEDQSPYQASRGMLVYKLDKNLKNNMSDISSYGIVSQNIHEYYYKAQSKKVDGSINKFIEQHIGGDKNLPMDEIIRTLDRAIKTQIYKSVGQGEELENLELILNKNVANATGLIKLYAAIFQHLDIDHEIVITCDRSEQKFDKEFEANNFLTDFLFYFPATNSYLSPTITNSRYGFPPGNLTDTYGLFIKEIKVGDFTSGLGRIKFIEPVKAEKTVDRMTIDVKFDDSDPVKNTVSLQRSFSGYYGMSIHPYMGLIKEMDRDELIENLAKTMNKNVDVTKKEVHNQGPENFGVKPLVFDIELESRSFTEKAGKKLLFKVGELIGQQIQMYQEKKRVLPLENEFMRSYYRTIKVQLPAGYKVVNLDDININNVYVEGGHEVLSFKSYYSLDGQTLTITADEHYKRNIIDTPIFEDFRRVINSAADFNKITLIIEPTEK</sequence>